<accession>A0ABQ3XSK9</accession>
<comment type="caution">
    <text evidence="1">The sequence shown here is derived from an EMBL/GenBank/DDBJ whole genome shotgun (WGS) entry which is preliminary data.</text>
</comment>
<sequence length="83" mass="8810">MPRNAGSPIPTLSGQHAEITYMPASIAATHSTTDVMATGSDAATALLGHVEQQLDLVSHEVVRLPYRDLVLMTHGPRTSRFGG</sequence>
<gene>
    <name evidence="1" type="ORF">Aco03nite_099020</name>
</gene>
<evidence type="ECO:0000313" key="1">
    <source>
        <dbReference type="EMBL" id="GID61498.1"/>
    </source>
</evidence>
<keyword evidence="2" id="KW-1185">Reference proteome</keyword>
<reference evidence="1 2" key="1">
    <citation type="submission" date="2021-01" db="EMBL/GenBank/DDBJ databases">
        <title>Whole genome shotgun sequence of Actinoplanes couchii NBRC 106145.</title>
        <authorList>
            <person name="Komaki H."/>
            <person name="Tamura T."/>
        </authorList>
    </citation>
    <scope>NUCLEOTIDE SEQUENCE [LARGE SCALE GENOMIC DNA]</scope>
    <source>
        <strain evidence="1 2">NBRC 106145</strain>
    </source>
</reference>
<evidence type="ECO:0000313" key="2">
    <source>
        <dbReference type="Proteomes" id="UP000612282"/>
    </source>
</evidence>
<name>A0ABQ3XSK9_9ACTN</name>
<dbReference type="Proteomes" id="UP000612282">
    <property type="component" value="Unassembled WGS sequence"/>
</dbReference>
<proteinExistence type="predicted"/>
<protein>
    <submittedName>
        <fullName evidence="1">Uncharacterized protein</fullName>
    </submittedName>
</protein>
<organism evidence="1 2">
    <name type="scientific">Actinoplanes couchii</name>
    <dbReference type="NCBI Taxonomy" id="403638"/>
    <lineage>
        <taxon>Bacteria</taxon>
        <taxon>Bacillati</taxon>
        <taxon>Actinomycetota</taxon>
        <taxon>Actinomycetes</taxon>
        <taxon>Micromonosporales</taxon>
        <taxon>Micromonosporaceae</taxon>
        <taxon>Actinoplanes</taxon>
    </lineage>
</organism>
<dbReference type="EMBL" id="BOMG01000129">
    <property type="protein sequence ID" value="GID61498.1"/>
    <property type="molecule type" value="Genomic_DNA"/>
</dbReference>